<name>A0A5C3NKZ1_9APHY</name>
<dbReference type="EMBL" id="ML212578">
    <property type="protein sequence ID" value="TFK78381.1"/>
    <property type="molecule type" value="Genomic_DNA"/>
</dbReference>
<evidence type="ECO:0000313" key="2">
    <source>
        <dbReference type="Proteomes" id="UP000308197"/>
    </source>
</evidence>
<dbReference type="InParanoid" id="A0A5C3NKZ1"/>
<dbReference type="STRING" id="1314778.A0A5C3NKZ1"/>
<organism evidence="1 2">
    <name type="scientific">Polyporus arcularius HHB13444</name>
    <dbReference type="NCBI Taxonomy" id="1314778"/>
    <lineage>
        <taxon>Eukaryota</taxon>
        <taxon>Fungi</taxon>
        <taxon>Dikarya</taxon>
        <taxon>Basidiomycota</taxon>
        <taxon>Agaricomycotina</taxon>
        <taxon>Agaricomycetes</taxon>
        <taxon>Polyporales</taxon>
        <taxon>Polyporaceae</taxon>
        <taxon>Polyporus</taxon>
    </lineage>
</organism>
<dbReference type="Gene3D" id="3.60.130.30">
    <property type="match status" value="1"/>
</dbReference>
<dbReference type="AlphaFoldDB" id="A0A5C3NKZ1"/>
<gene>
    <name evidence="1" type="ORF">K466DRAFT_507357</name>
</gene>
<accession>A0A5C3NKZ1</accession>
<dbReference type="Proteomes" id="UP000308197">
    <property type="component" value="Unassembled WGS sequence"/>
</dbReference>
<evidence type="ECO:0000313" key="1">
    <source>
        <dbReference type="EMBL" id="TFK78381.1"/>
    </source>
</evidence>
<sequence length="192" mass="21697">MQVSWHPALLQVFQPELYKLYDHTLTDLCERDLTLRRNFHNNVFACTTFNVGPHTATRKHIDFLNLAYGMCAITPLGNYDHTRGGHIVLWELRMVVEFPVCSTALIPSGVVSHSNIGISPGETRHSFTQYSAGRLFRWREAGHQTLKNLRKGGGELAGTGHQRWTEGVGKLSKWADIRRWLEAHASSSEEAS</sequence>
<proteinExistence type="predicted"/>
<reference evidence="1 2" key="1">
    <citation type="journal article" date="2019" name="Nat. Ecol. Evol.">
        <title>Megaphylogeny resolves global patterns of mushroom evolution.</title>
        <authorList>
            <person name="Varga T."/>
            <person name="Krizsan K."/>
            <person name="Foldi C."/>
            <person name="Dima B."/>
            <person name="Sanchez-Garcia M."/>
            <person name="Sanchez-Ramirez S."/>
            <person name="Szollosi G.J."/>
            <person name="Szarkandi J.G."/>
            <person name="Papp V."/>
            <person name="Albert L."/>
            <person name="Andreopoulos W."/>
            <person name="Angelini C."/>
            <person name="Antonin V."/>
            <person name="Barry K.W."/>
            <person name="Bougher N.L."/>
            <person name="Buchanan P."/>
            <person name="Buyck B."/>
            <person name="Bense V."/>
            <person name="Catcheside P."/>
            <person name="Chovatia M."/>
            <person name="Cooper J."/>
            <person name="Damon W."/>
            <person name="Desjardin D."/>
            <person name="Finy P."/>
            <person name="Geml J."/>
            <person name="Haridas S."/>
            <person name="Hughes K."/>
            <person name="Justo A."/>
            <person name="Karasinski D."/>
            <person name="Kautmanova I."/>
            <person name="Kiss B."/>
            <person name="Kocsube S."/>
            <person name="Kotiranta H."/>
            <person name="LaButti K.M."/>
            <person name="Lechner B.E."/>
            <person name="Liimatainen K."/>
            <person name="Lipzen A."/>
            <person name="Lukacs Z."/>
            <person name="Mihaltcheva S."/>
            <person name="Morgado L.N."/>
            <person name="Niskanen T."/>
            <person name="Noordeloos M.E."/>
            <person name="Ohm R.A."/>
            <person name="Ortiz-Santana B."/>
            <person name="Ovrebo C."/>
            <person name="Racz N."/>
            <person name="Riley R."/>
            <person name="Savchenko A."/>
            <person name="Shiryaev A."/>
            <person name="Soop K."/>
            <person name="Spirin V."/>
            <person name="Szebenyi C."/>
            <person name="Tomsovsky M."/>
            <person name="Tulloss R.E."/>
            <person name="Uehling J."/>
            <person name="Grigoriev I.V."/>
            <person name="Vagvolgyi C."/>
            <person name="Papp T."/>
            <person name="Martin F.M."/>
            <person name="Miettinen O."/>
            <person name="Hibbett D.S."/>
            <person name="Nagy L.G."/>
        </authorList>
    </citation>
    <scope>NUCLEOTIDE SEQUENCE [LARGE SCALE GENOMIC DNA]</scope>
    <source>
        <strain evidence="1 2">HHB13444</strain>
    </source>
</reference>
<protein>
    <submittedName>
        <fullName evidence="1">Uncharacterized protein</fullName>
    </submittedName>
</protein>
<keyword evidence="2" id="KW-1185">Reference proteome</keyword>